<evidence type="ECO:0000256" key="2">
    <source>
        <dbReference type="ARBA" id="ARBA00004555"/>
    </source>
</evidence>
<reference evidence="13" key="1">
    <citation type="submission" date="2021-06" db="EMBL/GenBank/DDBJ databases">
        <authorList>
            <person name="Hodson N. C."/>
            <person name="Mongue J. A."/>
            <person name="Jaron S. K."/>
        </authorList>
    </citation>
    <scope>NUCLEOTIDE SEQUENCE</scope>
</reference>
<dbReference type="GO" id="GO:0030117">
    <property type="term" value="C:membrane coat"/>
    <property type="evidence" value="ECO:0007669"/>
    <property type="project" value="InterPro"/>
</dbReference>
<dbReference type="InterPro" id="IPR029390">
    <property type="entry name" value="AP3B_C"/>
</dbReference>
<comment type="similarity">
    <text evidence="10">Belongs to the adaptor complexes large subunit family.</text>
</comment>
<comment type="function">
    <text evidence="9">Subunit of non-clathrin- and clathrin-associated adaptor protein complex 3 (AP-3) that plays a role in protein sorting in the late-Golgi/trans-Golgi network (TGN) and/or endosomes. The AP complexes mediate both the recruitment of clathrin to membranes and the recognition of sorting signals within the cytosolic tails of transmembrane cargo molecules. AP-3 appears to be involved in the sorting of a subset of transmembrane proteins targeted to lysosomes and lysosome-related organelles. In concert with the BLOC-1 complex, AP-3 is required to target cargos into vesicles assembled at cell bodies for delivery into neurites and nerve terminals.</text>
</comment>
<feature type="compositionally biased region" description="Basic and acidic residues" evidence="11">
    <location>
        <begin position="752"/>
        <end position="773"/>
    </location>
</feature>
<keyword evidence="7 10" id="KW-0472">Membrane</keyword>
<dbReference type="PANTHER" id="PTHR11134">
    <property type="entry name" value="ADAPTOR COMPLEX SUBUNIT BETA FAMILY MEMBER"/>
    <property type="match status" value="1"/>
</dbReference>
<dbReference type="Pfam" id="PF14796">
    <property type="entry name" value="AP3B1_C"/>
    <property type="match status" value="1"/>
</dbReference>
<dbReference type="GO" id="GO:0005794">
    <property type="term" value="C:Golgi apparatus"/>
    <property type="evidence" value="ECO:0007669"/>
    <property type="project" value="UniProtKB-SubCell"/>
</dbReference>
<dbReference type="InterPro" id="IPR026739">
    <property type="entry name" value="AP_beta"/>
</dbReference>
<feature type="compositionally biased region" description="Polar residues" evidence="11">
    <location>
        <begin position="830"/>
        <end position="851"/>
    </location>
</feature>
<evidence type="ECO:0000256" key="4">
    <source>
        <dbReference type="ARBA" id="ARBA00022553"/>
    </source>
</evidence>
<dbReference type="InterPro" id="IPR056314">
    <property type="entry name" value="AP3B1/2_C"/>
</dbReference>
<keyword evidence="6" id="KW-0333">Golgi apparatus</keyword>
<feature type="compositionally biased region" description="Low complexity" evidence="11">
    <location>
        <begin position="786"/>
        <end position="806"/>
    </location>
</feature>
<gene>
    <name evidence="13" type="ORF">AFUS01_LOCUS37980</name>
</gene>
<evidence type="ECO:0000256" key="5">
    <source>
        <dbReference type="ARBA" id="ARBA00022927"/>
    </source>
</evidence>
<comment type="subcellular location">
    <subcellularLocation>
        <location evidence="1">Cytoplasmic vesicle</location>
        <location evidence="1">Clathrin-coated vesicle membrane</location>
        <topology evidence="1">Peripheral membrane protein</topology>
        <orientation evidence="1">Cytoplasmic side</orientation>
    </subcellularLocation>
    <subcellularLocation>
        <location evidence="2">Golgi apparatus</location>
    </subcellularLocation>
</comment>
<evidence type="ECO:0000256" key="1">
    <source>
        <dbReference type="ARBA" id="ARBA00004145"/>
    </source>
</evidence>
<dbReference type="GO" id="GO:0006886">
    <property type="term" value="P:intracellular protein transport"/>
    <property type="evidence" value="ECO:0007669"/>
    <property type="project" value="InterPro"/>
</dbReference>
<evidence type="ECO:0000256" key="11">
    <source>
        <dbReference type="SAM" id="MobiDB-lite"/>
    </source>
</evidence>
<dbReference type="EMBL" id="CAJVCH010545850">
    <property type="protein sequence ID" value="CAG7828027.1"/>
    <property type="molecule type" value="Genomic_DNA"/>
</dbReference>
<keyword evidence="5 10" id="KW-0653">Protein transport</keyword>
<comment type="caution">
    <text evidence="13">The sequence shown here is derived from an EMBL/GenBank/DDBJ whole genome shotgun (WGS) entry which is preliminary data.</text>
</comment>
<feature type="compositionally biased region" description="Basic residues" evidence="11">
    <location>
        <begin position="667"/>
        <end position="680"/>
    </location>
</feature>
<dbReference type="PIRSF" id="PIRSF037096">
    <property type="entry name" value="AP3_complex_beta"/>
    <property type="match status" value="1"/>
</dbReference>
<dbReference type="AlphaFoldDB" id="A0A8J2PFW8"/>
<evidence type="ECO:0000256" key="3">
    <source>
        <dbReference type="ARBA" id="ARBA00022448"/>
    </source>
</evidence>
<evidence type="ECO:0000256" key="8">
    <source>
        <dbReference type="ARBA" id="ARBA00023329"/>
    </source>
</evidence>
<protein>
    <recommendedName>
        <fullName evidence="10">AP-3 complex subunit beta</fullName>
    </recommendedName>
</protein>
<dbReference type="GO" id="GO:0030659">
    <property type="term" value="C:cytoplasmic vesicle membrane"/>
    <property type="evidence" value="ECO:0007669"/>
    <property type="project" value="UniProtKB-SubCell"/>
</dbReference>
<evidence type="ECO:0000256" key="6">
    <source>
        <dbReference type="ARBA" id="ARBA00023034"/>
    </source>
</evidence>
<name>A0A8J2PFW8_9HEXA</name>
<organism evidence="13 14">
    <name type="scientific">Allacma fusca</name>
    <dbReference type="NCBI Taxonomy" id="39272"/>
    <lineage>
        <taxon>Eukaryota</taxon>
        <taxon>Metazoa</taxon>
        <taxon>Ecdysozoa</taxon>
        <taxon>Arthropoda</taxon>
        <taxon>Hexapoda</taxon>
        <taxon>Collembola</taxon>
        <taxon>Symphypleona</taxon>
        <taxon>Sminthuridae</taxon>
        <taxon>Allacma</taxon>
    </lineage>
</organism>
<feature type="compositionally biased region" description="Low complexity" evidence="11">
    <location>
        <begin position="683"/>
        <end position="707"/>
    </location>
</feature>
<dbReference type="InterPro" id="IPR002553">
    <property type="entry name" value="Clathrin/coatomer_adapt-like_N"/>
</dbReference>
<keyword evidence="8" id="KW-0968">Cytoplasmic vesicle</keyword>
<keyword evidence="3 10" id="KW-0813">Transport</keyword>
<evidence type="ECO:0000313" key="13">
    <source>
        <dbReference type="EMBL" id="CAG7828027.1"/>
    </source>
</evidence>
<evidence type="ECO:0000256" key="7">
    <source>
        <dbReference type="ARBA" id="ARBA00023136"/>
    </source>
</evidence>
<dbReference type="Pfam" id="PF01602">
    <property type="entry name" value="Adaptin_N"/>
    <property type="match status" value="1"/>
</dbReference>
<dbReference type="InterPro" id="IPR026740">
    <property type="entry name" value="AP3_beta"/>
</dbReference>
<keyword evidence="14" id="KW-1185">Reference proteome</keyword>
<evidence type="ECO:0000256" key="9">
    <source>
        <dbReference type="ARBA" id="ARBA00023570"/>
    </source>
</evidence>
<evidence type="ECO:0000256" key="10">
    <source>
        <dbReference type="PIRNR" id="PIRNR037096"/>
    </source>
</evidence>
<proteinExistence type="inferred from homology"/>
<feature type="region of interest" description="Disordered" evidence="11">
    <location>
        <begin position="640"/>
        <end position="851"/>
    </location>
</feature>
<evidence type="ECO:0000259" key="12">
    <source>
        <dbReference type="SMART" id="SM01355"/>
    </source>
</evidence>
<dbReference type="Pfam" id="PF24080">
    <property type="entry name" value="AP3B1_C_2"/>
    <property type="match status" value="1"/>
</dbReference>
<dbReference type="SMART" id="SM01355">
    <property type="entry name" value="AP3B1_C"/>
    <property type="match status" value="1"/>
</dbReference>
<dbReference type="OrthoDB" id="302453at2759"/>
<accession>A0A8J2PFW8</accession>
<feature type="domain" description="AP-3 complex subunit beta C-terminal" evidence="12">
    <location>
        <begin position="856"/>
        <end position="1019"/>
    </location>
</feature>
<dbReference type="Proteomes" id="UP000708208">
    <property type="component" value="Unassembled WGS sequence"/>
</dbReference>
<evidence type="ECO:0000313" key="14">
    <source>
        <dbReference type="Proteomes" id="UP000708208"/>
    </source>
</evidence>
<feature type="compositionally biased region" description="Low complexity" evidence="11">
    <location>
        <begin position="717"/>
        <end position="730"/>
    </location>
</feature>
<keyword evidence="4" id="KW-0597">Phosphoprotein</keyword>
<sequence length="1168" mass="127403">MERSFSVNDGLDYSGDASVGSFFSSDYKRHDDLKQMLDSNRDNLKLEAMKRIIGMVAKGRDASELFPAVVKNVVSKNTEVKKLVYVYLMRYAEEQQDLALLSISTFQRALKDPNQLIRGSALRVLSSIRVPVIVPIVMLAIRDASADMSPYVRKTAAHAVPKLYSLDPEQKDELIQILDKLLADKTTLVVGSAVMAFEEVCPERIDMIHKNYRKLCALLVDVDEWGQVVILNMLTRYARSQFVDPNIGDLTIDGEDKPFYEDEDGDEEEDETVKNAREAAKNKPQMDPDHRLLLKNSRPLLQSRNASVVMAVVQLYNHVAPKTEVPIVVKALIRLLRSHVEVQAVVLTCIAAMSTDRKNLSLFEPYMKSFFVRSSDPTQIKLLKLEILTNIANETNIPPILREFQTYISSQDKKFVAATIQAIGRCASNIKEVAETCLNGLVSLLSHRDPAVVGGAVVVAKTLLQTQRSGNKAVIAQLAKMVDRVTVPPARAAILWLLGEHCERLPNLPPDVLRKMAKTFSDEEDIVKLQIINLAAKLQLTNPNQTTLLCQYILNLAKYDQSYDIRDRARFLRHLLFPENPESAKLPKLAKRILLSSKPAPVLQSKFKDRDHFQLGSLSHFLNSRANGYQDLPAFPVEAPDSSLRNVEPPPSSYEDNLFVDLDGKKGTKKKGKQGSKKKSFYSDGSGSDNNSGSESGSGSSSGSSGTEDSESDSDSSSDASSSCSSGAGTSDEETKAKDKLKKNAASSKLKSNSEGKLSDRKVVRYSEDRAELDSGSGTDNDDGKSSSGHSDSSATSSSDGSSASSESEEEDQKRKTKSKKNDKSAKVLTRSQTQTKVKTGVNTGMSNSTGKKIKTNTVEELLLDLDLGGDASAAASGDNGSQPSAAMISSLGGILAPTIGQDSASVSSASLASLSTLESSSSMFIPTKTMELVNKIGSGGLQIMSRFTRSPHLESSSLISIELTISNVSTKETFKQIRVGNKTLASGMSVYDFEPIEVLEPGKIMVVTLGIDFNDTTQGAKMEILWATEVEPTKKHTVTITAPVGELIRAVSMSEAHFIAQQGKLRGMNEHETKTLVSPALGNSNTTTTRLVQKVYETANLLQVPSTQDDLVRFAGQTTSQKTLALVTIYLPKGIDDTNSNSIRLVVNCEKIVIGSMLLQELKEALK</sequence>
<dbReference type="GO" id="GO:0016192">
    <property type="term" value="P:vesicle-mediated transport"/>
    <property type="evidence" value="ECO:0007669"/>
    <property type="project" value="InterPro"/>
</dbReference>